<evidence type="ECO:0000313" key="1">
    <source>
        <dbReference type="Proteomes" id="UP000050741"/>
    </source>
</evidence>
<protein>
    <submittedName>
        <fullName evidence="2">CBF domain-containing protein</fullName>
    </submittedName>
</protein>
<dbReference type="AlphaFoldDB" id="A0A183CLN2"/>
<reference evidence="1" key="1">
    <citation type="submission" date="2014-05" db="EMBL/GenBank/DDBJ databases">
        <title>The genome and life-stage specific transcriptomes of Globodera pallida elucidate key aspects of plant parasitism by a cyst nematode.</title>
        <authorList>
            <person name="Cotton J.A."/>
            <person name="Lilley C.J."/>
            <person name="Jones L.M."/>
            <person name="Kikuchi T."/>
            <person name="Reid A.J."/>
            <person name="Thorpe P."/>
            <person name="Tsai I.J."/>
            <person name="Beasley H."/>
            <person name="Blok V."/>
            <person name="Cock P.J.A."/>
            <person name="Van den Akker S.E."/>
            <person name="Holroyd N."/>
            <person name="Hunt M."/>
            <person name="Mantelin S."/>
            <person name="Naghra H."/>
            <person name="Pain A."/>
            <person name="Palomares-Rius J.E."/>
            <person name="Zarowiecki M."/>
            <person name="Berriman M."/>
            <person name="Jones J.T."/>
            <person name="Urwin P.E."/>
        </authorList>
    </citation>
    <scope>NUCLEOTIDE SEQUENCE [LARGE SCALE GENOMIC DNA]</scope>
    <source>
        <strain evidence="1">Lindley</strain>
    </source>
</reference>
<accession>A0A183CLN2</accession>
<dbReference type="Proteomes" id="UP000050741">
    <property type="component" value="Unassembled WGS sequence"/>
</dbReference>
<name>A0A183CLN2_GLOPA</name>
<proteinExistence type="predicted"/>
<sequence>VGGILAAVATARTLAICLCVKFPGQLPTSTEAANDFHSPLICLIENACKSWENSSSKPNGRFLVTSEDCADVLKRAKKASEDQVLAFSEEFFVNDGLFLNDYVL</sequence>
<dbReference type="WBParaSite" id="GPLIN_001378800">
    <property type="protein sequence ID" value="GPLIN_001378800"/>
    <property type="gene ID" value="GPLIN_001378800"/>
</dbReference>
<organism evidence="1 2">
    <name type="scientific">Globodera pallida</name>
    <name type="common">Potato cyst nematode worm</name>
    <name type="synonym">Heterodera pallida</name>
    <dbReference type="NCBI Taxonomy" id="36090"/>
    <lineage>
        <taxon>Eukaryota</taxon>
        <taxon>Metazoa</taxon>
        <taxon>Ecdysozoa</taxon>
        <taxon>Nematoda</taxon>
        <taxon>Chromadorea</taxon>
        <taxon>Rhabditida</taxon>
        <taxon>Tylenchina</taxon>
        <taxon>Tylenchomorpha</taxon>
        <taxon>Tylenchoidea</taxon>
        <taxon>Heteroderidae</taxon>
        <taxon>Heteroderinae</taxon>
        <taxon>Globodera</taxon>
    </lineage>
</organism>
<evidence type="ECO:0000313" key="2">
    <source>
        <dbReference type="WBParaSite" id="GPLIN_001378800"/>
    </source>
</evidence>
<reference evidence="2" key="2">
    <citation type="submission" date="2016-06" db="UniProtKB">
        <authorList>
            <consortium name="WormBaseParasite"/>
        </authorList>
    </citation>
    <scope>IDENTIFICATION</scope>
</reference>
<keyword evidence="1" id="KW-1185">Reference proteome</keyword>